<protein>
    <recommendedName>
        <fullName evidence="10">Protein kinase domain-containing protein</fullName>
    </recommendedName>
</protein>
<dbReference type="GO" id="GO:0004674">
    <property type="term" value="F:protein serine/threonine kinase activity"/>
    <property type="evidence" value="ECO:0007669"/>
    <property type="project" value="UniProtKB-KW"/>
</dbReference>
<dbReference type="InParanoid" id="A0A7N2KK35"/>
<evidence type="ECO:0000256" key="3">
    <source>
        <dbReference type="ARBA" id="ARBA00022679"/>
    </source>
</evidence>
<dbReference type="PANTHER" id="PTHR24346:SF82">
    <property type="entry name" value="KP78A-RELATED"/>
    <property type="match status" value="1"/>
</dbReference>
<reference evidence="11" key="2">
    <citation type="submission" date="2021-01" db="UniProtKB">
        <authorList>
            <consortium name="EnsemblPlants"/>
        </authorList>
    </citation>
    <scope>IDENTIFICATION</scope>
</reference>
<dbReference type="InterPro" id="IPR011009">
    <property type="entry name" value="Kinase-like_dom_sf"/>
</dbReference>
<evidence type="ECO:0000256" key="8">
    <source>
        <dbReference type="PROSITE-ProRule" id="PRU10141"/>
    </source>
</evidence>
<evidence type="ECO:0000256" key="5">
    <source>
        <dbReference type="ARBA" id="ARBA00022777"/>
    </source>
</evidence>
<dbReference type="InterPro" id="IPR017441">
    <property type="entry name" value="Protein_kinase_ATP_BS"/>
</dbReference>
<organism evidence="11 12">
    <name type="scientific">Quercus lobata</name>
    <name type="common">Valley oak</name>
    <dbReference type="NCBI Taxonomy" id="97700"/>
    <lineage>
        <taxon>Eukaryota</taxon>
        <taxon>Viridiplantae</taxon>
        <taxon>Streptophyta</taxon>
        <taxon>Embryophyta</taxon>
        <taxon>Tracheophyta</taxon>
        <taxon>Spermatophyta</taxon>
        <taxon>Magnoliopsida</taxon>
        <taxon>eudicotyledons</taxon>
        <taxon>Gunneridae</taxon>
        <taxon>Pentapetalae</taxon>
        <taxon>rosids</taxon>
        <taxon>fabids</taxon>
        <taxon>Fagales</taxon>
        <taxon>Fagaceae</taxon>
        <taxon>Quercus</taxon>
    </lineage>
</organism>
<evidence type="ECO:0000256" key="6">
    <source>
        <dbReference type="ARBA" id="ARBA00022840"/>
    </source>
</evidence>
<accession>A0A7N2KK35</accession>
<dbReference type="SUPFAM" id="SSF56112">
    <property type="entry name" value="Protein kinase-like (PK-like)"/>
    <property type="match status" value="1"/>
</dbReference>
<comment type="similarity">
    <text evidence="1">Belongs to the protein kinase superfamily. CAMK Ser/Thr protein kinase family. SNF1 subfamily.</text>
</comment>
<dbReference type="GO" id="GO:0005524">
    <property type="term" value="F:ATP binding"/>
    <property type="evidence" value="ECO:0007669"/>
    <property type="project" value="UniProtKB-UniRule"/>
</dbReference>
<keyword evidence="12" id="KW-1185">Reference proteome</keyword>
<dbReference type="OMA" id="RPKVQPC"/>
<proteinExistence type="inferred from homology"/>
<keyword evidence="4 8" id="KW-0547">Nucleotide-binding</keyword>
<dbReference type="PROSITE" id="PS00107">
    <property type="entry name" value="PROTEIN_KINASE_ATP"/>
    <property type="match status" value="1"/>
</dbReference>
<dbReference type="InterPro" id="IPR008271">
    <property type="entry name" value="Ser/Thr_kinase_AS"/>
</dbReference>
<dbReference type="PROSITE" id="PS00108">
    <property type="entry name" value="PROTEIN_KINASE_ST"/>
    <property type="match status" value="1"/>
</dbReference>
<dbReference type="PROSITE" id="PS50011">
    <property type="entry name" value="PROTEIN_KINASE_DOM"/>
    <property type="match status" value="1"/>
</dbReference>
<dbReference type="Gene3D" id="1.10.510.10">
    <property type="entry name" value="Transferase(Phosphotransferase) domain 1"/>
    <property type="match status" value="1"/>
</dbReference>
<dbReference type="Pfam" id="PF00069">
    <property type="entry name" value="Pkinase"/>
    <property type="match status" value="1"/>
</dbReference>
<keyword evidence="6 8" id="KW-0067">ATP-binding</keyword>
<dbReference type="SMART" id="SM00220">
    <property type="entry name" value="S_TKc"/>
    <property type="match status" value="1"/>
</dbReference>
<evidence type="ECO:0000313" key="12">
    <source>
        <dbReference type="Proteomes" id="UP000594261"/>
    </source>
</evidence>
<dbReference type="FunFam" id="3.30.200.20:FF:000042">
    <property type="entry name" value="Aurora kinase A"/>
    <property type="match status" value="1"/>
</dbReference>
<evidence type="ECO:0000256" key="1">
    <source>
        <dbReference type="ARBA" id="ARBA00006234"/>
    </source>
</evidence>
<dbReference type="AlphaFoldDB" id="A0A7N2KK35"/>
<dbReference type="Gramene" id="QL01p000277:mrna">
    <property type="protein sequence ID" value="QL01p000277:mrna"/>
    <property type="gene ID" value="QL01p000277"/>
</dbReference>
<evidence type="ECO:0000256" key="4">
    <source>
        <dbReference type="ARBA" id="ARBA00022741"/>
    </source>
</evidence>
<evidence type="ECO:0000259" key="10">
    <source>
        <dbReference type="PROSITE" id="PS50011"/>
    </source>
</evidence>
<dbReference type="GO" id="GO:0005737">
    <property type="term" value="C:cytoplasm"/>
    <property type="evidence" value="ECO:0007669"/>
    <property type="project" value="TreeGrafter"/>
</dbReference>
<sequence length="286" mass="33081">MDSSIEQGGNCPNVFKQKYEPGDLIGCGGFGEVRTATDIQTRRKFAVKILIRERMERKKMEERVKREIEILRLLRHPHIIRLYEVIDTPKKIYLVMEYAELGDLTVYMEAIGKLQEEEARKIFQQIISGVEYCHENRVVHRDLKPENLLLDSERNVKIADFGVCNIISDGQFTTRCGCPDYFAPELISGGFYEGPPVDVWGCGIILYFLLCGTRPFVADNNHSVFKKIMDGIYTLPSHLSPEVKDLISRMLEKNPFERIEIPKIREHPWFQAHLPRYLTLPPPNTL</sequence>
<dbReference type="FunFam" id="1.10.510.10:FF:000571">
    <property type="entry name" value="Maternal embryonic leucine zipper kinase"/>
    <property type="match status" value="1"/>
</dbReference>
<name>A0A7N2KK35_QUELO</name>
<dbReference type="RefSeq" id="XP_030941907.1">
    <property type="nucleotide sequence ID" value="XM_031086047.1"/>
</dbReference>
<keyword evidence="2 9" id="KW-0723">Serine/threonine-protein kinase</keyword>
<evidence type="ECO:0000256" key="9">
    <source>
        <dbReference type="RuleBase" id="RU000304"/>
    </source>
</evidence>
<evidence type="ECO:0000256" key="2">
    <source>
        <dbReference type="ARBA" id="ARBA00022527"/>
    </source>
</evidence>
<evidence type="ECO:0000256" key="7">
    <source>
        <dbReference type="ARBA" id="ARBA00058225"/>
    </source>
</evidence>
<dbReference type="EMBL" id="LRBV02000001">
    <property type="status" value="NOT_ANNOTATED_CDS"/>
    <property type="molecule type" value="Genomic_DNA"/>
</dbReference>
<feature type="binding site" evidence="8">
    <location>
        <position position="48"/>
    </location>
    <ligand>
        <name>ATP</name>
        <dbReference type="ChEBI" id="CHEBI:30616"/>
    </ligand>
</feature>
<dbReference type="EnsemblPlants" id="QL01p000277:mrna">
    <property type="protein sequence ID" value="QL01p000277:mrna"/>
    <property type="gene ID" value="QL01p000277"/>
</dbReference>
<dbReference type="OrthoDB" id="193931at2759"/>
<reference evidence="11 12" key="1">
    <citation type="journal article" date="2016" name="G3 (Bethesda)">
        <title>First Draft Assembly and Annotation of the Genome of a California Endemic Oak Quercus lobata Nee (Fagaceae).</title>
        <authorList>
            <person name="Sork V.L."/>
            <person name="Fitz-Gibbon S.T."/>
            <person name="Puiu D."/>
            <person name="Crepeau M."/>
            <person name="Gugger P.F."/>
            <person name="Sherman R."/>
            <person name="Stevens K."/>
            <person name="Langley C.H."/>
            <person name="Pellegrini M."/>
            <person name="Salzberg S.L."/>
        </authorList>
    </citation>
    <scope>NUCLEOTIDE SEQUENCE [LARGE SCALE GENOMIC DNA]</scope>
    <source>
        <strain evidence="11 12">cv. SW786</strain>
    </source>
</reference>
<feature type="domain" description="Protein kinase" evidence="10">
    <location>
        <begin position="19"/>
        <end position="270"/>
    </location>
</feature>
<dbReference type="PANTHER" id="PTHR24346">
    <property type="entry name" value="MAP/MICROTUBULE AFFINITY-REGULATING KINASE"/>
    <property type="match status" value="1"/>
</dbReference>
<dbReference type="GO" id="GO:0035556">
    <property type="term" value="P:intracellular signal transduction"/>
    <property type="evidence" value="ECO:0007669"/>
    <property type="project" value="TreeGrafter"/>
</dbReference>
<gene>
    <name evidence="11" type="primary">LOC115966890</name>
</gene>
<keyword evidence="5" id="KW-0418">Kinase</keyword>
<dbReference type="GeneID" id="115966890"/>
<keyword evidence="3" id="KW-0808">Transferase</keyword>
<evidence type="ECO:0000313" key="11">
    <source>
        <dbReference type="EnsemblPlants" id="QL01p000277:mrna"/>
    </source>
</evidence>
<dbReference type="KEGG" id="qlo:115966890"/>
<dbReference type="Proteomes" id="UP000594261">
    <property type="component" value="Chromosome 1"/>
</dbReference>
<dbReference type="InterPro" id="IPR000719">
    <property type="entry name" value="Prot_kinase_dom"/>
</dbReference>
<comment type="function">
    <text evidence="7">CIPK serine-threonine protein kinases interact with CBL proteins. Binding of a CBL protein to the regulatory NAF domain of CIPK protein lead to the activation of the kinase in a calcium-dependent manner.</text>
</comment>